<protein>
    <submittedName>
        <fullName evidence="2">Uncharacterized protein</fullName>
    </submittedName>
</protein>
<evidence type="ECO:0000256" key="1">
    <source>
        <dbReference type="SAM" id="MobiDB-lite"/>
    </source>
</evidence>
<evidence type="ECO:0000313" key="2">
    <source>
        <dbReference type="EMBL" id="KAF4039462.1"/>
    </source>
</evidence>
<comment type="caution">
    <text evidence="2">The sequence shown here is derived from an EMBL/GenBank/DDBJ whole genome shotgun (WGS) entry which is preliminary data.</text>
</comment>
<accession>A0A833S3A5</accession>
<dbReference type="Proteomes" id="UP000602510">
    <property type="component" value="Unassembled WGS sequence"/>
</dbReference>
<reference evidence="2" key="1">
    <citation type="submission" date="2020-04" db="EMBL/GenBank/DDBJ databases">
        <title>Hybrid Assembly of Korean Phytophthora infestans isolates.</title>
        <authorList>
            <person name="Prokchorchik M."/>
            <person name="Lee Y."/>
            <person name="Seo J."/>
            <person name="Cho J.-H."/>
            <person name="Park Y.-E."/>
            <person name="Jang D.-C."/>
            <person name="Im J.-S."/>
            <person name="Choi J.-G."/>
            <person name="Park H.-J."/>
            <person name="Lee G.-B."/>
            <person name="Lee Y.-G."/>
            <person name="Hong S.-Y."/>
            <person name="Cho K."/>
            <person name="Sohn K.H."/>
        </authorList>
    </citation>
    <scope>NUCLEOTIDE SEQUENCE</scope>
    <source>
        <strain evidence="2">KR_1_A1</strain>
    </source>
</reference>
<feature type="compositionally biased region" description="Basic and acidic residues" evidence="1">
    <location>
        <begin position="87"/>
        <end position="106"/>
    </location>
</feature>
<sequence>MPDLTFVQDSHIDYAFKATRAKLREAPEESAQRSTKNELDGKVAAVFGEMDAHAASIIAVVPEHVINLTYAGPESCPSSQNCEVTDVDERGGGYMERNRSTSTCDDIKEAESAAKSEIECNEETLTVNEQKKGHSSFESVRTR</sequence>
<feature type="region of interest" description="Disordered" evidence="1">
    <location>
        <begin position="75"/>
        <end position="106"/>
    </location>
</feature>
<proteinExistence type="predicted"/>
<name>A0A833S3A5_PHYIN</name>
<organism evidence="2 3">
    <name type="scientific">Phytophthora infestans</name>
    <name type="common">Potato late blight agent</name>
    <name type="synonym">Botrytis infestans</name>
    <dbReference type="NCBI Taxonomy" id="4787"/>
    <lineage>
        <taxon>Eukaryota</taxon>
        <taxon>Sar</taxon>
        <taxon>Stramenopiles</taxon>
        <taxon>Oomycota</taxon>
        <taxon>Peronosporomycetes</taxon>
        <taxon>Peronosporales</taxon>
        <taxon>Peronosporaceae</taxon>
        <taxon>Phytophthora</taxon>
    </lineage>
</organism>
<keyword evidence="3" id="KW-1185">Reference proteome</keyword>
<dbReference type="EMBL" id="WSZM01000174">
    <property type="protein sequence ID" value="KAF4039462.1"/>
    <property type="molecule type" value="Genomic_DNA"/>
</dbReference>
<dbReference type="AlphaFoldDB" id="A0A833S3A5"/>
<gene>
    <name evidence="2" type="ORF">GN244_ATG08293</name>
</gene>
<evidence type="ECO:0000313" key="3">
    <source>
        <dbReference type="Proteomes" id="UP000602510"/>
    </source>
</evidence>